<dbReference type="Proteomes" id="UP001497516">
    <property type="component" value="Chromosome 6"/>
</dbReference>
<feature type="compositionally biased region" description="Basic and acidic residues" evidence="1">
    <location>
        <begin position="234"/>
        <end position="258"/>
    </location>
</feature>
<reference evidence="2 3" key="1">
    <citation type="submission" date="2024-04" db="EMBL/GenBank/DDBJ databases">
        <authorList>
            <person name="Fracassetti M."/>
        </authorList>
    </citation>
    <scope>NUCLEOTIDE SEQUENCE [LARGE SCALE GENOMIC DNA]</scope>
</reference>
<feature type="region of interest" description="Disordered" evidence="1">
    <location>
        <begin position="137"/>
        <end position="162"/>
    </location>
</feature>
<organism evidence="2 3">
    <name type="scientific">Linum trigynum</name>
    <dbReference type="NCBI Taxonomy" id="586398"/>
    <lineage>
        <taxon>Eukaryota</taxon>
        <taxon>Viridiplantae</taxon>
        <taxon>Streptophyta</taxon>
        <taxon>Embryophyta</taxon>
        <taxon>Tracheophyta</taxon>
        <taxon>Spermatophyta</taxon>
        <taxon>Magnoliopsida</taxon>
        <taxon>eudicotyledons</taxon>
        <taxon>Gunneridae</taxon>
        <taxon>Pentapetalae</taxon>
        <taxon>rosids</taxon>
        <taxon>fabids</taxon>
        <taxon>Malpighiales</taxon>
        <taxon>Linaceae</taxon>
        <taxon>Linum</taxon>
    </lineage>
</organism>
<dbReference type="AlphaFoldDB" id="A0AAV2FF12"/>
<protein>
    <submittedName>
        <fullName evidence="2">Uncharacterized protein</fullName>
    </submittedName>
</protein>
<dbReference type="EMBL" id="OZ034819">
    <property type="protein sequence ID" value="CAL1396328.1"/>
    <property type="molecule type" value="Genomic_DNA"/>
</dbReference>
<gene>
    <name evidence="2" type="ORF">LTRI10_LOCUS36704</name>
</gene>
<evidence type="ECO:0000256" key="1">
    <source>
        <dbReference type="SAM" id="MobiDB-lite"/>
    </source>
</evidence>
<proteinExistence type="predicted"/>
<feature type="region of interest" description="Disordered" evidence="1">
    <location>
        <begin position="75"/>
        <end position="113"/>
    </location>
</feature>
<evidence type="ECO:0000313" key="3">
    <source>
        <dbReference type="Proteomes" id="UP001497516"/>
    </source>
</evidence>
<feature type="region of interest" description="Disordered" evidence="1">
    <location>
        <begin position="220"/>
        <end position="268"/>
    </location>
</feature>
<sequence length="357" mass="40334">MERGALSSLIAVGWSTIKGLLTTADWFIARTIALILKVALTNQGLKVGIHARPDQEDDQTLCAISSVASPMRRCRNGVKPSPINRRGARGRKGEVVQGSRKRKRIPDRDPTELDHRQVKKGRFHHNRNQGWRFVIPSPDELDWDPPAKKGSDPAKFGKRNKDHVSTEFRSRYGTRSIDLQVWRFRLPSPEEVDTVNQEGSLACPISDLCEVKGGRIKSEFRPRDGAKSGGLNTVRERGVDGMDSRPSGEVDLSGDRRPVGLGSPTGNWTPIKHIPTRLHRYGDMPAHRQIRQNLAGLPNRIEYCDRNRRLLIQLGLSRRLQSQTAQGYLAQPPFHSKTRFQQLDLRVARQYGSTKRR</sequence>
<accession>A0AAV2FF12</accession>
<evidence type="ECO:0000313" key="2">
    <source>
        <dbReference type="EMBL" id="CAL1396328.1"/>
    </source>
</evidence>
<keyword evidence="3" id="KW-1185">Reference proteome</keyword>
<name>A0AAV2FF12_9ROSI</name>